<comment type="caution">
    <text evidence="1">The sequence shown here is derived from an EMBL/GenBank/DDBJ whole genome shotgun (WGS) entry which is preliminary data.</text>
</comment>
<organism evidence="1 2">
    <name type="scientific">Coniosporium uncinatum</name>
    <dbReference type="NCBI Taxonomy" id="93489"/>
    <lineage>
        <taxon>Eukaryota</taxon>
        <taxon>Fungi</taxon>
        <taxon>Dikarya</taxon>
        <taxon>Ascomycota</taxon>
        <taxon>Pezizomycotina</taxon>
        <taxon>Dothideomycetes</taxon>
        <taxon>Dothideomycetes incertae sedis</taxon>
        <taxon>Coniosporium</taxon>
    </lineage>
</organism>
<feature type="non-terminal residue" evidence="1">
    <location>
        <position position="86"/>
    </location>
</feature>
<gene>
    <name evidence="1" type="ORF">LTS18_006697</name>
</gene>
<accession>A0ACC3D3C8</accession>
<dbReference type="Proteomes" id="UP001186974">
    <property type="component" value="Unassembled WGS sequence"/>
</dbReference>
<protein>
    <submittedName>
        <fullName evidence="1">Uncharacterized protein</fullName>
    </submittedName>
</protein>
<sequence length="86" mass="9614">MLTHPLVKAHNPRIILITPPPINEYLQATLDMVKGYNPPRRSAENTKRYADATREVGKDMGIPVLDMWMACMLEAGWVPGQELPGS</sequence>
<evidence type="ECO:0000313" key="1">
    <source>
        <dbReference type="EMBL" id="KAK3061245.1"/>
    </source>
</evidence>
<dbReference type="EMBL" id="JAWDJW010007970">
    <property type="protein sequence ID" value="KAK3061245.1"/>
    <property type="molecule type" value="Genomic_DNA"/>
</dbReference>
<keyword evidence="2" id="KW-1185">Reference proteome</keyword>
<name>A0ACC3D3C8_9PEZI</name>
<evidence type="ECO:0000313" key="2">
    <source>
        <dbReference type="Proteomes" id="UP001186974"/>
    </source>
</evidence>
<reference evidence="1" key="1">
    <citation type="submission" date="2024-09" db="EMBL/GenBank/DDBJ databases">
        <title>Black Yeasts Isolated from many extreme environments.</title>
        <authorList>
            <person name="Coleine C."/>
            <person name="Stajich J.E."/>
            <person name="Selbmann L."/>
        </authorList>
    </citation>
    <scope>NUCLEOTIDE SEQUENCE</scope>
    <source>
        <strain evidence="1">CCFEE 5737</strain>
    </source>
</reference>
<proteinExistence type="predicted"/>